<keyword evidence="9" id="KW-1185">Reference proteome</keyword>
<dbReference type="GO" id="GO:0003755">
    <property type="term" value="F:peptidyl-prolyl cis-trans isomerase activity"/>
    <property type="evidence" value="ECO:0007669"/>
    <property type="project" value="UniProtKB-KW"/>
</dbReference>
<evidence type="ECO:0000313" key="9">
    <source>
        <dbReference type="Proteomes" id="UP000037460"/>
    </source>
</evidence>
<evidence type="ECO:0000256" key="4">
    <source>
        <dbReference type="ARBA" id="ARBA00023235"/>
    </source>
</evidence>
<dbReference type="Pfam" id="PF00254">
    <property type="entry name" value="FKBP_C"/>
    <property type="match status" value="1"/>
</dbReference>
<accession>A0A0M0J9U0</accession>
<dbReference type="EC" id="5.2.1.8" evidence="2 5"/>
<dbReference type="InterPro" id="IPR050689">
    <property type="entry name" value="FKBP-type_PPIase"/>
</dbReference>
<dbReference type="AlphaFoldDB" id="A0A0M0J9U0"/>
<name>A0A0M0J9U0_9EUKA</name>
<organism evidence="8 9">
    <name type="scientific">Chrysochromulina tobinii</name>
    <dbReference type="NCBI Taxonomy" id="1460289"/>
    <lineage>
        <taxon>Eukaryota</taxon>
        <taxon>Haptista</taxon>
        <taxon>Haptophyta</taxon>
        <taxon>Prymnesiophyceae</taxon>
        <taxon>Prymnesiales</taxon>
        <taxon>Chrysochromulinaceae</taxon>
        <taxon>Chrysochromulina</taxon>
    </lineage>
</organism>
<sequence length="201" mass="22294">MPTLLEELVEGAGPLPRLGDKVVCHYSGFIASSNKKSDCSRDRGHAMTFPVGVGKVIDGWDAAIREMAKGSRRRVLIPAAEAYGARGQPPQIPPNADLIFDIELLDINETLVSEGMRIRREEAARADKFIREQDALRAAEAARHQQQPAPSRSSESGSSSRSSSDESDSSSFDSEVEQRREKKRKRNKEERKARKHAKHST</sequence>
<proteinExistence type="predicted"/>
<evidence type="ECO:0000256" key="5">
    <source>
        <dbReference type="PROSITE-ProRule" id="PRU00277"/>
    </source>
</evidence>
<dbReference type="Gene3D" id="3.10.50.40">
    <property type="match status" value="1"/>
</dbReference>
<dbReference type="FunFam" id="3.10.50.40:FF:000006">
    <property type="entry name" value="Peptidyl-prolyl cis-trans isomerase"/>
    <property type="match status" value="1"/>
</dbReference>
<comment type="catalytic activity">
    <reaction evidence="1 5">
        <text>[protein]-peptidylproline (omega=180) = [protein]-peptidylproline (omega=0)</text>
        <dbReference type="Rhea" id="RHEA:16237"/>
        <dbReference type="Rhea" id="RHEA-COMP:10747"/>
        <dbReference type="Rhea" id="RHEA-COMP:10748"/>
        <dbReference type="ChEBI" id="CHEBI:83833"/>
        <dbReference type="ChEBI" id="CHEBI:83834"/>
        <dbReference type="EC" id="5.2.1.8"/>
    </reaction>
</comment>
<dbReference type="InterPro" id="IPR046357">
    <property type="entry name" value="PPIase_dom_sf"/>
</dbReference>
<evidence type="ECO:0000256" key="2">
    <source>
        <dbReference type="ARBA" id="ARBA00013194"/>
    </source>
</evidence>
<dbReference type="SUPFAM" id="SSF54534">
    <property type="entry name" value="FKBP-like"/>
    <property type="match status" value="1"/>
</dbReference>
<gene>
    <name evidence="8" type="ORF">Ctob_003002</name>
</gene>
<dbReference type="InterPro" id="IPR001179">
    <property type="entry name" value="PPIase_FKBP_dom"/>
</dbReference>
<feature type="domain" description="PPIase FKBP-type" evidence="7">
    <location>
        <begin position="19"/>
        <end position="108"/>
    </location>
</feature>
<reference evidence="9" key="1">
    <citation type="journal article" date="2015" name="PLoS Genet.">
        <title>Genome Sequence and Transcriptome Analyses of Chrysochromulina tobin: Metabolic Tools for Enhanced Algal Fitness in the Prominent Order Prymnesiales (Haptophyceae).</title>
        <authorList>
            <person name="Hovde B.T."/>
            <person name="Deodato C.R."/>
            <person name="Hunsperger H.M."/>
            <person name="Ryken S.A."/>
            <person name="Yost W."/>
            <person name="Jha R.K."/>
            <person name="Patterson J."/>
            <person name="Monnat R.J. Jr."/>
            <person name="Barlow S.B."/>
            <person name="Starkenburg S.R."/>
            <person name="Cattolico R.A."/>
        </authorList>
    </citation>
    <scope>NUCLEOTIDE SEQUENCE</scope>
    <source>
        <strain evidence="9">CCMP291</strain>
    </source>
</reference>
<dbReference type="PROSITE" id="PS50059">
    <property type="entry name" value="FKBP_PPIASE"/>
    <property type="match status" value="1"/>
</dbReference>
<dbReference type="Proteomes" id="UP000037460">
    <property type="component" value="Unassembled WGS sequence"/>
</dbReference>
<feature type="non-terminal residue" evidence="8">
    <location>
        <position position="201"/>
    </location>
</feature>
<dbReference type="PANTHER" id="PTHR10516:SF443">
    <property type="entry name" value="FK506-BINDING PROTEIN 59-RELATED"/>
    <property type="match status" value="1"/>
</dbReference>
<evidence type="ECO:0000256" key="6">
    <source>
        <dbReference type="SAM" id="MobiDB-lite"/>
    </source>
</evidence>
<dbReference type="OrthoDB" id="1902587at2759"/>
<keyword evidence="4 5" id="KW-0413">Isomerase</keyword>
<feature type="compositionally biased region" description="Low complexity" evidence="6">
    <location>
        <begin position="151"/>
        <end position="162"/>
    </location>
</feature>
<dbReference type="PANTHER" id="PTHR10516">
    <property type="entry name" value="PEPTIDYL-PROLYL CIS-TRANS ISOMERASE"/>
    <property type="match status" value="1"/>
</dbReference>
<protein>
    <recommendedName>
        <fullName evidence="2 5">peptidylprolyl isomerase</fullName>
        <ecNumber evidence="2 5">5.2.1.8</ecNumber>
    </recommendedName>
</protein>
<evidence type="ECO:0000313" key="8">
    <source>
        <dbReference type="EMBL" id="KOO23117.1"/>
    </source>
</evidence>
<comment type="caution">
    <text evidence="8">The sequence shown here is derived from an EMBL/GenBank/DDBJ whole genome shotgun (WGS) entry which is preliminary data.</text>
</comment>
<dbReference type="EMBL" id="JWZX01003219">
    <property type="protein sequence ID" value="KOO23117.1"/>
    <property type="molecule type" value="Genomic_DNA"/>
</dbReference>
<feature type="region of interest" description="Disordered" evidence="6">
    <location>
        <begin position="137"/>
        <end position="201"/>
    </location>
</feature>
<evidence type="ECO:0000259" key="7">
    <source>
        <dbReference type="PROSITE" id="PS50059"/>
    </source>
</evidence>
<evidence type="ECO:0000256" key="1">
    <source>
        <dbReference type="ARBA" id="ARBA00000971"/>
    </source>
</evidence>
<evidence type="ECO:0000256" key="3">
    <source>
        <dbReference type="ARBA" id="ARBA00023110"/>
    </source>
</evidence>
<keyword evidence="3 5" id="KW-0697">Rotamase</keyword>